<dbReference type="Proteomes" id="UP000321337">
    <property type="component" value="Unassembled WGS sequence"/>
</dbReference>
<dbReference type="PANTHER" id="PTHR35841">
    <property type="entry name" value="PHOSPHONATES-BINDING PERIPLASMIC PROTEIN"/>
    <property type="match status" value="1"/>
</dbReference>
<gene>
    <name evidence="1" type="ORF">TPL01_00730</name>
</gene>
<name>A0A512L383_9PROT</name>
<comment type="caution">
    <text evidence="1">The sequence shown here is derived from an EMBL/GenBank/DDBJ whole genome shotgun (WGS) entry which is preliminary data.</text>
</comment>
<evidence type="ECO:0000313" key="1">
    <source>
        <dbReference type="EMBL" id="GEP28935.1"/>
    </source>
</evidence>
<dbReference type="PANTHER" id="PTHR35841:SF1">
    <property type="entry name" value="PHOSPHONATES-BINDING PERIPLASMIC PROTEIN"/>
    <property type="match status" value="1"/>
</dbReference>
<dbReference type="AlphaFoldDB" id="A0A512L383"/>
<proteinExistence type="predicted"/>
<organism evidence="1 2">
    <name type="scientific">Sulfuriferula plumbiphila</name>
    <dbReference type="NCBI Taxonomy" id="171865"/>
    <lineage>
        <taxon>Bacteria</taxon>
        <taxon>Pseudomonadati</taxon>
        <taxon>Pseudomonadota</taxon>
        <taxon>Betaproteobacteria</taxon>
        <taxon>Nitrosomonadales</taxon>
        <taxon>Sulfuricellaceae</taxon>
        <taxon>Sulfuriferula</taxon>
    </lineage>
</organism>
<dbReference type="EMBL" id="BKAD01000001">
    <property type="protein sequence ID" value="GEP28935.1"/>
    <property type="molecule type" value="Genomic_DNA"/>
</dbReference>
<dbReference type="Gene3D" id="3.40.190.10">
    <property type="entry name" value="Periplasmic binding protein-like II"/>
    <property type="match status" value="2"/>
</dbReference>
<dbReference type="OrthoDB" id="9179880at2"/>
<sequence>MGRFLSGRGWLLACLLALWPIPGAAQGTLLIVGVLPTLSPRVLLNNYQPFRAYLEQTLKRPVEMVTATDFAAFHKGTMAGDYDIVVTAAHLGRLAQMEGGYLPLATYKAANRAMLMTSRAAPLKSIRDLRGHAVATLDRFALITGQALLWLETQGLRERIDFRLLETPSHNSAAYSVLSGESALAIISPAGWKQMPANLRDGLQVFAKLPAIPGLMWLANPRLAREVARLKPALLAFSPDLPEGKQFFEVTGYQGMREITPEEMKSLDPYTQYLQQHLGH</sequence>
<evidence type="ECO:0008006" key="3">
    <source>
        <dbReference type="Google" id="ProtNLM"/>
    </source>
</evidence>
<dbReference type="Pfam" id="PF12974">
    <property type="entry name" value="Phosphonate-bd"/>
    <property type="match status" value="1"/>
</dbReference>
<protein>
    <recommendedName>
        <fullName evidence="3">Phosphate ABC transporter substrate-binding protein</fullName>
    </recommendedName>
</protein>
<dbReference type="RefSeq" id="WP_147069638.1">
    <property type="nucleotide sequence ID" value="NZ_AP021884.1"/>
</dbReference>
<evidence type="ECO:0000313" key="2">
    <source>
        <dbReference type="Proteomes" id="UP000321337"/>
    </source>
</evidence>
<dbReference type="SUPFAM" id="SSF53850">
    <property type="entry name" value="Periplasmic binding protein-like II"/>
    <property type="match status" value="1"/>
</dbReference>
<keyword evidence="2" id="KW-1185">Reference proteome</keyword>
<reference evidence="1 2" key="1">
    <citation type="submission" date="2019-07" db="EMBL/GenBank/DDBJ databases">
        <title>Whole genome shotgun sequence of Thiobacillus plumbophilus NBRC 107929.</title>
        <authorList>
            <person name="Hosoyama A."/>
            <person name="Uohara A."/>
            <person name="Ohji S."/>
            <person name="Ichikawa N."/>
        </authorList>
    </citation>
    <scope>NUCLEOTIDE SEQUENCE [LARGE SCALE GENOMIC DNA]</scope>
    <source>
        <strain evidence="1 2">NBRC 107929</strain>
    </source>
</reference>
<accession>A0A512L383</accession>